<organism evidence="2 3">
    <name type="scientific">Diaporthe vaccinii</name>
    <dbReference type="NCBI Taxonomy" id="105482"/>
    <lineage>
        <taxon>Eukaryota</taxon>
        <taxon>Fungi</taxon>
        <taxon>Dikarya</taxon>
        <taxon>Ascomycota</taxon>
        <taxon>Pezizomycotina</taxon>
        <taxon>Sordariomycetes</taxon>
        <taxon>Sordariomycetidae</taxon>
        <taxon>Diaporthales</taxon>
        <taxon>Diaporthaceae</taxon>
        <taxon>Diaporthe</taxon>
        <taxon>Diaporthe eres species complex</taxon>
    </lineage>
</organism>
<accession>A0ABR4EU18</accession>
<keyword evidence="3" id="KW-1185">Reference proteome</keyword>
<gene>
    <name evidence="2" type="ORF">FJTKL_07421</name>
</gene>
<dbReference type="EMBL" id="JBAWTH010000027">
    <property type="protein sequence ID" value="KAL2285929.1"/>
    <property type="molecule type" value="Genomic_DNA"/>
</dbReference>
<feature type="compositionally biased region" description="Polar residues" evidence="1">
    <location>
        <begin position="85"/>
        <end position="109"/>
    </location>
</feature>
<reference evidence="2 3" key="1">
    <citation type="submission" date="2024-03" db="EMBL/GenBank/DDBJ databases">
        <title>A high-quality draft genome sequence of Diaporthe vaccinii, a causative agent of upright dieback and viscid rot disease in cranberry plants.</title>
        <authorList>
            <person name="Sarrasin M."/>
            <person name="Lang B.F."/>
            <person name="Burger G."/>
        </authorList>
    </citation>
    <scope>NUCLEOTIDE SEQUENCE [LARGE SCALE GENOMIC DNA]</scope>
    <source>
        <strain evidence="2 3">IS7</strain>
    </source>
</reference>
<dbReference type="Proteomes" id="UP001600888">
    <property type="component" value="Unassembled WGS sequence"/>
</dbReference>
<evidence type="ECO:0000313" key="2">
    <source>
        <dbReference type="EMBL" id="KAL2285929.1"/>
    </source>
</evidence>
<evidence type="ECO:0000256" key="1">
    <source>
        <dbReference type="SAM" id="MobiDB-lite"/>
    </source>
</evidence>
<proteinExistence type="predicted"/>
<feature type="region of interest" description="Disordered" evidence="1">
    <location>
        <begin position="1"/>
        <end position="119"/>
    </location>
</feature>
<comment type="caution">
    <text evidence="2">The sequence shown here is derived from an EMBL/GenBank/DDBJ whole genome shotgun (WGS) entry which is preliminary data.</text>
</comment>
<protein>
    <submittedName>
        <fullName evidence="2">Uncharacterized protein</fullName>
    </submittedName>
</protein>
<sequence>MGGYDSNSGAKALRARREGKFKQPTTPRMAGSDSDSESDTYPATTPSRTPRSRRDGIHHSAVKTPGSIGLNEQLTSKVMRRLKNSPRSPSGYPTTPSKHSSRSRNTAGQFAQEVNVWDN</sequence>
<evidence type="ECO:0000313" key="3">
    <source>
        <dbReference type="Proteomes" id="UP001600888"/>
    </source>
</evidence>
<name>A0ABR4EU18_9PEZI</name>